<accession>A0A318ERZ6</accession>
<keyword evidence="3" id="KW-0282">Flagellum</keyword>
<comment type="caution">
    <text evidence="3">The sequence shown here is derived from an EMBL/GenBank/DDBJ whole genome shotgun (WGS) entry which is preliminary data.</text>
</comment>
<keyword evidence="3" id="KW-0969">Cilium</keyword>
<dbReference type="InterPro" id="IPR005648">
    <property type="entry name" value="FlgD"/>
</dbReference>
<name>A0A318ERZ6_9FIRM</name>
<dbReference type="AlphaFoldDB" id="A0A318ERZ6"/>
<comment type="similarity">
    <text evidence="1">Belongs to the FlgD family.</text>
</comment>
<dbReference type="EMBL" id="QICS01000002">
    <property type="protein sequence ID" value="PXV93508.1"/>
    <property type="molecule type" value="Genomic_DNA"/>
</dbReference>
<keyword evidence="3" id="KW-0966">Cell projection</keyword>
<dbReference type="GO" id="GO:0044781">
    <property type="term" value="P:bacterial-type flagellum organization"/>
    <property type="evidence" value="ECO:0007669"/>
    <property type="project" value="UniProtKB-KW"/>
</dbReference>
<gene>
    <name evidence="3" type="ORF">C8E03_102276</name>
</gene>
<reference evidence="3 4" key="1">
    <citation type="submission" date="2018-05" db="EMBL/GenBank/DDBJ databases">
        <title>Genomic Encyclopedia of Type Strains, Phase IV (KMG-IV): sequencing the most valuable type-strain genomes for metagenomic binning, comparative biology and taxonomic classification.</title>
        <authorList>
            <person name="Goeker M."/>
        </authorList>
    </citation>
    <scope>NUCLEOTIDE SEQUENCE [LARGE SCALE GENOMIC DNA]</scope>
    <source>
        <strain evidence="3 4">DSM 28816</strain>
    </source>
</reference>
<protein>
    <submittedName>
        <fullName evidence="3">Flagellar hook capping protein</fullName>
    </submittedName>
</protein>
<dbReference type="Pfam" id="PF03963">
    <property type="entry name" value="FlgD"/>
    <property type="match status" value="1"/>
</dbReference>
<dbReference type="RefSeq" id="WP_110290533.1">
    <property type="nucleotide sequence ID" value="NZ_QICS01000002.1"/>
</dbReference>
<evidence type="ECO:0000256" key="2">
    <source>
        <dbReference type="ARBA" id="ARBA00022795"/>
    </source>
</evidence>
<evidence type="ECO:0000313" key="3">
    <source>
        <dbReference type="EMBL" id="PXV93508.1"/>
    </source>
</evidence>
<evidence type="ECO:0000256" key="1">
    <source>
        <dbReference type="ARBA" id="ARBA00010577"/>
    </source>
</evidence>
<evidence type="ECO:0000313" key="4">
    <source>
        <dbReference type="Proteomes" id="UP000247523"/>
    </source>
</evidence>
<proteinExistence type="inferred from homology"/>
<organism evidence="3 4">
    <name type="scientific">Lachnotalea glycerini</name>
    <dbReference type="NCBI Taxonomy" id="1763509"/>
    <lineage>
        <taxon>Bacteria</taxon>
        <taxon>Bacillati</taxon>
        <taxon>Bacillota</taxon>
        <taxon>Clostridia</taxon>
        <taxon>Lachnospirales</taxon>
        <taxon>Lachnospiraceae</taxon>
        <taxon>Lachnotalea</taxon>
    </lineage>
</organism>
<dbReference type="Proteomes" id="UP000247523">
    <property type="component" value="Unassembled WGS sequence"/>
</dbReference>
<keyword evidence="2" id="KW-1005">Bacterial flagellum biogenesis</keyword>
<sequence>MSLVQAVKDGALVESSASKLSDSTTTTSSSSSLDKQAFLQLLVAQMKYQDPLEPTSNTEYIAQLATFSQLEALQNLDDTLNANEASDLIGKAVMLKTTSSSTGDTYYTAGYVDAMTLSNGDPYLLVSGNYYALTDLYTVLDDDYYKDYLSTITTDTTDTTDTSTSTT</sequence>